<dbReference type="Proteomes" id="UP000017396">
    <property type="component" value="Chromosome"/>
</dbReference>
<dbReference type="Gene3D" id="3.90.1570.10">
    <property type="entry name" value="tt1808, chain A"/>
    <property type="match status" value="1"/>
</dbReference>
<dbReference type="AlphaFoldDB" id="U5QRL1"/>
<dbReference type="CDD" id="cd06260">
    <property type="entry name" value="DUF820-like"/>
    <property type="match status" value="1"/>
</dbReference>
<keyword evidence="1" id="KW-0175">Coiled coil</keyword>
<dbReference type="SUPFAM" id="SSF52980">
    <property type="entry name" value="Restriction endonuclease-like"/>
    <property type="match status" value="1"/>
</dbReference>
<evidence type="ECO:0000259" key="2">
    <source>
        <dbReference type="Pfam" id="PF05685"/>
    </source>
</evidence>
<dbReference type="eggNOG" id="COG4636">
    <property type="taxonomic scope" value="Bacteria"/>
</dbReference>
<protein>
    <recommendedName>
        <fullName evidence="2">Putative restriction endonuclease domain-containing protein</fullName>
    </recommendedName>
</protein>
<evidence type="ECO:0000313" key="3">
    <source>
        <dbReference type="EMBL" id="AGY60310.1"/>
    </source>
</evidence>
<dbReference type="Pfam" id="PF05685">
    <property type="entry name" value="Uma2"/>
    <property type="match status" value="1"/>
</dbReference>
<accession>U5QRL1</accession>
<dbReference type="HOGENOM" id="CLU_075279_2_0_3"/>
<dbReference type="PANTHER" id="PTHR33352:SF3">
    <property type="entry name" value="SLR1612 PROTEIN"/>
    <property type="match status" value="1"/>
</dbReference>
<dbReference type="EMBL" id="CP003587">
    <property type="protein sequence ID" value="AGY60310.1"/>
    <property type="molecule type" value="Genomic_DNA"/>
</dbReference>
<gene>
    <name evidence="3" type="ORF">GKIL_4064</name>
</gene>
<evidence type="ECO:0000256" key="1">
    <source>
        <dbReference type="SAM" id="Coils"/>
    </source>
</evidence>
<dbReference type="InterPro" id="IPR012296">
    <property type="entry name" value="Nuclease_put_TT1808"/>
</dbReference>
<reference evidence="3 4" key="1">
    <citation type="journal article" date="2013" name="PLoS ONE">
        <title>Cultivation and Complete Genome Sequencing of Gloeobacter kilaueensis sp. nov., from a Lava Cave in Kilauea Caldera, Hawai'i.</title>
        <authorList>
            <person name="Saw J.H."/>
            <person name="Schatz M."/>
            <person name="Brown M.V."/>
            <person name="Kunkel D.D."/>
            <person name="Foster J.S."/>
            <person name="Shick H."/>
            <person name="Christensen S."/>
            <person name="Hou S."/>
            <person name="Wan X."/>
            <person name="Donachie S.P."/>
        </authorList>
    </citation>
    <scope>NUCLEOTIDE SEQUENCE [LARGE SCALE GENOMIC DNA]</scope>
    <source>
        <strain evidence="4">JS</strain>
    </source>
</reference>
<name>U5QRL1_GLOK1</name>
<dbReference type="KEGG" id="glj:GKIL_4064"/>
<proteinExistence type="predicted"/>
<organism evidence="3 4">
    <name type="scientific">Gloeobacter kilaueensis (strain ATCC BAA-2537 / CCAP 1431/1 / ULC 316 / JS1)</name>
    <dbReference type="NCBI Taxonomy" id="1183438"/>
    <lineage>
        <taxon>Bacteria</taxon>
        <taxon>Bacillati</taxon>
        <taxon>Cyanobacteriota</taxon>
        <taxon>Cyanophyceae</taxon>
        <taxon>Gloeobacterales</taxon>
        <taxon>Gloeobacteraceae</taxon>
        <taxon>Gloeobacter</taxon>
    </lineage>
</organism>
<dbReference type="PANTHER" id="PTHR33352">
    <property type="entry name" value="SLR1095 PROTEIN"/>
    <property type="match status" value="1"/>
</dbReference>
<dbReference type="PATRIC" id="fig|1183438.3.peg.4001"/>
<keyword evidence="4" id="KW-1185">Reference proteome</keyword>
<evidence type="ECO:0000313" key="4">
    <source>
        <dbReference type="Proteomes" id="UP000017396"/>
    </source>
</evidence>
<dbReference type="STRING" id="1183438.GKIL_4064"/>
<feature type="domain" description="Putative restriction endonuclease" evidence="2">
    <location>
        <begin position="2"/>
        <end position="99"/>
    </location>
</feature>
<dbReference type="InterPro" id="IPR011335">
    <property type="entry name" value="Restrct_endonuc-II-like"/>
</dbReference>
<feature type="coiled-coil region" evidence="1">
    <location>
        <begin position="134"/>
        <end position="161"/>
    </location>
</feature>
<sequence length="162" mass="19430">MVPDGFLSLEVERVFDEDLRLSYVLWEELKVPTLVLKVVSKTRNKEYRQKKALYAELGVPYYVIYAPRRRRKEHLEIYRLVEEPYVLLPGQPAWIEELGLGIGRERGTYEGVTREWLYWYDRDGKRYATPEERLAQAEEQVERNRERIRALEQKLRESGIEP</sequence>
<dbReference type="InterPro" id="IPR008538">
    <property type="entry name" value="Uma2"/>
</dbReference>